<dbReference type="Pfam" id="PF00076">
    <property type="entry name" value="RRM_1"/>
    <property type="match status" value="1"/>
</dbReference>
<dbReference type="InterPro" id="IPR012677">
    <property type="entry name" value="Nucleotide-bd_a/b_plait_sf"/>
</dbReference>
<keyword evidence="1" id="KW-0694">RNA-binding</keyword>
<dbReference type="Gene3D" id="3.30.70.330">
    <property type="match status" value="1"/>
</dbReference>
<evidence type="ECO:0000313" key="3">
    <source>
        <dbReference type="EMBL" id="MDI9860440.1"/>
    </source>
</evidence>
<dbReference type="EMBL" id="JASHIF010000011">
    <property type="protein sequence ID" value="MDI9860440.1"/>
    <property type="molecule type" value="Genomic_DNA"/>
</dbReference>
<name>A0ABT6YA74_9BACT</name>
<feature type="domain" description="RRM" evidence="2">
    <location>
        <begin position="1"/>
        <end position="79"/>
    </location>
</feature>
<evidence type="ECO:0000313" key="4">
    <source>
        <dbReference type="Proteomes" id="UP001236507"/>
    </source>
</evidence>
<dbReference type="InterPro" id="IPR000504">
    <property type="entry name" value="RRM_dom"/>
</dbReference>
<evidence type="ECO:0000256" key="1">
    <source>
        <dbReference type="ARBA" id="ARBA00022884"/>
    </source>
</evidence>
<dbReference type="SUPFAM" id="SSF54928">
    <property type="entry name" value="RNA-binding domain, RBD"/>
    <property type="match status" value="1"/>
</dbReference>
<keyword evidence="4" id="KW-1185">Reference proteome</keyword>
<organism evidence="3 4">
    <name type="scientific">Flectobacillus roseus</name>
    <dbReference type="NCBI Taxonomy" id="502259"/>
    <lineage>
        <taxon>Bacteria</taxon>
        <taxon>Pseudomonadati</taxon>
        <taxon>Bacteroidota</taxon>
        <taxon>Cytophagia</taxon>
        <taxon>Cytophagales</taxon>
        <taxon>Flectobacillaceae</taxon>
        <taxon>Flectobacillus</taxon>
    </lineage>
</organism>
<dbReference type="InterPro" id="IPR052462">
    <property type="entry name" value="SLIRP/GR-RBP-like"/>
</dbReference>
<dbReference type="SMART" id="SM00360">
    <property type="entry name" value="RRM"/>
    <property type="match status" value="1"/>
</dbReference>
<protein>
    <submittedName>
        <fullName evidence="3">RNA-binding protein</fullName>
    </submittedName>
</protein>
<dbReference type="RefSeq" id="WP_166553258.1">
    <property type="nucleotide sequence ID" value="NZ_JASHIF010000011.1"/>
</dbReference>
<dbReference type="Proteomes" id="UP001236507">
    <property type="component" value="Unassembled WGS sequence"/>
</dbReference>
<proteinExistence type="predicted"/>
<sequence length="108" mass="11944">MDIYVSSLPFKLKEAGLKALFETHGEVESVKIIIDKITRQSKGFGFVTMPNEEEAKAAIAALHGSELDGRILIVSESQQKFQSSVKDSKSKKTSSAYFKGIGKSYRKK</sequence>
<dbReference type="InterPro" id="IPR035979">
    <property type="entry name" value="RBD_domain_sf"/>
</dbReference>
<gene>
    <name evidence="3" type="ORF">QM524_14600</name>
</gene>
<dbReference type="PANTHER" id="PTHR48027">
    <property type="entry name" value="HETEROGENEOUS NUCLEAR RIBONUCLEOPROTEIN 87F-RELATED"/>
    <property type="match status" value="1"/>
</dbReference>
<evidence type="ECO:0000259" key="2">
    <source>
        <dbReference type="PROSITE" id="PS50102"/>
    </source>
</evidence>
<accession>A0ABT6YA74</accession>
<comment type="caution">
    <text evidence="3">The sequence shown here is derived from an EMBL/GenBank/DDBJ whole genome shotgun (WGS) entry which is preliminary data.</text>
</comment>
<reference evidence="3 4" key="1">
    <citation type="submission" date="2023-05" db="EMBL/GenBank/DDBJ databases">
        <title>Novel species of genus Flectobacillus isolated from stream in China.</title>
        <authorList>
            <person name="Lu H."/>
        </authorList>
    </citation>
    <scope>NUCLEOTIDE SEQUENCE [LARGE SCALE GENOMIC DNA]</scope>
    <source>
        <strain evidence="3 4">KCTC 42575</strain>
    </source>
</reference>
<dbReference type="PROSITE" id="PS50102">
    <property type="entry name" value="RRM"/>
    <property type="match status" value="1"/>
</dbReference>